<reference evidence="2" key="1">
    <citation type="journal article" date="2008" name="Nat. Genet.">
        <title>The Pristionchus pacificus genome provides a unique perspective on nematode lifestyle and parasitism.</title>
        <authorList>
            <person name="Dieterich C."/>
            <person name="Clifton S.W."/>
            <person name="Schuster L.N."/>
            <person name="Chinwalla A."/>
            <person name="Delehaunty K."/>
            <person name="Dinkelacker I."/>
            <person name="Fulton L."/>
            <person name="Fulton R."/>
            <person name="Godfrey J."/>
            <person name="Minx P."/>
            <person name="Mitreva M."/>
            <person name="Roeseler W."/>
            <person name="Tian H."/>
            <person name="Witte H."/>
            <person name="Yang S.P."/>
            <person name="Wilson R.K."/>
            <person name="Sommer R.J."/>
        </authorList>
    </citation>
    <scope>NUCLEOTIDE SEQUENCE [LARGE SCALE GENOMIC DNA]</scope>
    <source>
        <strain evidence="2">PS312</strain>
    </source>
</reference>
<reference evidence="1" key="2">
    <citation type="submission" date="2022-06" db="UniProtKB">
        <authorList>
            <consortium name="EnsemblMetazoa"/>
        </authorList>
    </citation>
    <scope>IDENTIFICATION</scope>
    <source>
        <strain evidence="1">PS312</strain>
    </source>
</reference>
<dbReference type="AlphaFoldDB" id="A0A2A6BXB5"/>
<accession>A0A8R1UZS2</accession>
<accession>A0A2A6BXB5</accession>
<dbReference type="Proteomes" id="UP000005239">
    <property type="component" value="Unassembled WGS sequence"/>
</dbReference>
<organism evidence="1 2">
    <name type="scientific">Pristionchus pacificus</name>
    <name type="common">Parasitic nematode worm</name>
    <dbReference type="NCBI Taxonomy" id="54126"/>
    <lineage>
        <taxon>Eukaryota</taxon>
        <taxon>Metazoa</taxon>
        <taxon>Ecdysozoa</taxon>
        <taxon>Nematoda</taxon>
        <taxon>Chromadorea</taxon>
        <taxon>Rhabditida</taxon>
        <taxon>Rhabditina</taxon>
        <taxon>Diplogasteromorpha</taxon>
        <taxon>Diplogasteroidea</taxon>
        <taxon>Neodiplogasteridae</taxon>
        <taxon>Pristionchus</taxon>
    </lineage>
</organism>
<sequence>HVVLDFQRLPMLGKPIWFDATCGSYVEDFEYTVNGHWVRADGNKRFDSSLRVIHTSRRNESYEMSF</sequence>
<evidence type="ECO:0000313" key="1">
    <source>
        <dbReference type="EnsemblMetazoa" id="PPA42610.1"/>
    </source>
</evidence>
<protein>
    <submittedName>
        <fullName evidence="1">Uncharacterized protein</fullName>
    </submittedName>
</protein>
<evidence type="ECO:0000313" key="2">
    <source>
        <dbReference type="Proteomes" id="UP000005239"/>
    </source>
</evidence>
<name>A0A2A6BXB5_PRIPA</name>
<dbReference type="EnsemblMetazoa" id="PPA42610.1">
    <property type="protein sequence ID" value="PPA42610.1"/>
    <property type="gene ID" value="WBGene00280979"/>
</dbReference>
<proteinExistence type="predicted"/>
<gene>
    <name evidence="1" type="primary">WBGene00280979</name>
</gene>
<keyword evidence="2" id="KW-1185">Reference proteome</keyword>